<sequence>MNFLAHLFLSGDDEELLLGNFIADSVKGKQSEIYAPGIAKGIKLHRLIDTYTDTHPIVAMSKARLRTKYKKFAPVIADIFYDHFLAKQFEHYAPLPLAEYADGVYRLIHNHFLLLPPKVQHFFPYMMRQNWLVSYAELEGIGQTLTGLSRRATFESGMETAVEELQENYALYAADFAAFFPELITYVEEVKPYL</sequence>
<keyword evidence="2" id="KW-0378">Hydrolase</keyword>
<evidence type="ECO:0000313" key="5">
    <source>
        <dbReference type="Proteomes" id="UP001597369"/>
    </source>
</evidence>
<accession>A0ABW4X0C8</accession>
<gene>
    <name evidence="4" type="ORF">ACFSKU_14470</name>
</gene>
<dbReference type="PANTHER" id="PTHR38764">
    <property type="entry name" value="ACYL CARRIER PROTEIN PHOSPHODIESTERASE"/>
    <property type="match status" value="1"/>
</dbReference>
<keyword evidence="1" id="KW-0444">Lipid biosynthesis</keyword>
<keyword evidence="3" id="KW-0443">Lipid metabolism</keyword>
<protein>
    <submittedName>
        <fullName evidence="4">ACP phosphodiesterase</fullName>
    </submittedName>
</protein>
<reference evidence="5" key="1">
    <citation type="journal article" date="2019" name="Int. J. Syst. Evol. Microbiol.">
        <title>The Global Catalogue of Microorganisms (GCM) 10K type strain sequencing project: providing services to taxonomists for standard genome sequencing and annotation.</title>
        <authorList>
            <consortium name="The Broad Institute Genomics Platform"/>
            <consortium name="The Broad Institute Genome Sequencing Center for Infectious Disease"/>
            <person name="Wu L."/>
            <person name="Ma J."/>
        </authorList>
    </citation>
    <scope>NUCLEOTIDE SEQUENCE [LARGE SCALE GENOMIC DNA]</scope>
    <source>
        <strain evidence="5">JCM 16545</strain>
    </source>
</reference>
<dbReference type="Proteomes" id="UP001597369">
    <property type="component" value="Unassembled WGS sequence"/>
</dbReference>
<dbReference type="PANTHER" id="PTHR38764:SF1">
    <property type="entry name" value="ACYL CARRIER PROTEIN PHOSPHODIESTERASE"/>
    <property type="match status" value="1"/>
</dbReference>
<keyword evidence="5" id="KW-1185">Reference proteome</keyword>
<evidence type="ECO:0000256" key="3">
    <source>
        <dbReference type="ARBA" id="ARBA00023098"/>
    </source>
</evidence>
<evidence type="ECO:0000256" key="2">
    <source>
        <dbReference type="ARBA" id="ARBA00022801"/>
    </source>
</evidence>
<comment type="caution">
    <text evidence="4">The sequence shown here is derived from an EMBL/GenBank/DDBJ whole genome shotgun (WGS) entry which is preliminary data.</text>
</comment>
<evidence type="ECO:0000256" key="1">
    <source>
        <dbReference type="ARBA" id="ARBA00022516"/>
    </source>
</evidence>
<evidence type="ECO:0000313" key="4">
    <source>
        <dbReference type="EMBL" id="MFD2068096.1"/>
    </source>
</evidence>
<dbReference type="InterPro" id="IPR007431">
    <property type="entry name" value="ACP_PD"/>
</dbReference>
<name>A0ABW4X0C8_9BACT</name>
<dbReference type="RefSeq" id="WP_229962418.1">
    <property type="nucleotide sequence ID" value="NZ_JAJJWI010000022.1"/>
</dbReference>
<organism evidence="4 5">
    <name type="scientific">Pontibacter silvestris</name>
    <dbReference type="NCBI Taxonomy" id="2305183"/>
    <lineage>
        <taxon>Bacteria</taxon>
        <taxon>Pseudomonadati</taxon>
        <taxon>Bacteroidota</taxon>
        <taxon>Cytophagia</taxon>
        <taxon>Cytophagales</taxon>
        <taxon>Hymenobacteraceae</taxon>
        <taxon>Pontibacter</taxon>
    </lineage>
</organism>
<dbReference type="PIRSF" id="PIRSF011489">
    <property type="entry name" value="DUF479"/>
    <property type="match status" value="1"/>
</dbReference>
<dbReference type="EMBL" id="JBHUHV010000042">
    <property type="protein sequence ID" value="MFD2068096.1"/>
    <property type="molecule type" value="Genomic_DNA"/>
</dbReference>
<proteinExistence type="predicted"/>
<dbReference type="Pfam" id="PF04336">
    <property type="entry name" value="ACP_PD"/>
    <property type="match status" value="1"/>
</dbReference>